<name>A0ABV9E0D5_9ACTN</name>
<dbReference type="RefSeq" id="WP_378576811.1">
    <property type="nucleotide sequence ID" value="NZ_JBHSFQ010000020.1"/>
</dbReference>
<dbReference type="InterPro" id="IPR036388">
    <property type="entry name" value="WH-like_DNA-bd_sf"/>
</dbReference>
<dbReference type="Gene3D" id="1.10.10.10">
    <property type="entry name" value="Winged helix-like DNA-binding domain superfamily/Winged helix DNA-binding domain"/>
    <property type="match status" value="1"/>
</dbReference>
<reference evidence="8" key="1">
    <citation type="journal article" date="2019" name="Int. J. Syst. Evol. Microbiol.">
        <title>The Global Catalogue of Microorganisms (GCM) 10K type strain sequencing project: providing services to taxonomists for standard genome sequencing and annotation.</title>
        <authorList>
            <consortium name="The Broad Institute Genomics Platform"/>
            <consortium name="The Broad Institute Genome Sequencing Center for Infectious Disease"/>
            <person name="Wu L."/>
            <person name="Ma J."/>
        </authorList>
    </citation>
    <scope>NUCLEOTIDE SEQUENCE [LARGE SCALE GENOMIC DNA]</scope>
    <source>
        <strain evidence="8">XZYJ18</strain>
    </source>
</reference>
<dbReference type="InterPro" id="IPR013325">
    <property type="entry name" value="RNA_pol_sigma_r2"/>
</dbReference>
<dbReference type="PANTHER" id="PTHR43133">
    <property type="entry name" value="RNA POLYMERASE ECF-TYPE SIGMA FACTO"/>
    <property type="match status" value="1"/>
</dbReference>
<dbReference type="NCBIfam" id="TIGR02937">
    <property type="entry name" value="sigma70-ECF"/>
    <property type="match status" value="1"/>
</dbReference>
<evidence type="ECO:0000256" key="1">
    <source>
        <dbReference type="ARBA" id="ARBA00010641"/>
    </source>
</evidence>
<dbReference type="InterPro" id="IPR039425">
    <property type="entry name" value="RNA_pol_sigma-70-like"/>
</dbReference>
<dbReference type="EMBL" id="JBHSFQ010000020">
    <property type="protein sequence ID" value="MFC4564039.1"/>
    <property type="molecule type" value="Genomic_DNA"/>
</dbReference>
<dbReference type="CDD" id="cd06171">
    <property type="entry name" value="Sigma70_r4"/>
    <property type="match status" value="1"/>
</dbReference>
<dbReference type="Pfam" id="PF04542">
    <property type="entry name" value="Sigma70_r2"/>
    <property type="match status" value="1"/>
</dbReference>
<protein>
    <submittedName>
        <fullName evidence="7">RNA polymerase sigma factor</fullName>
    </submittedName>
</protein>
<evidence type="ECO:0000256" key="4">
    <source>
        <dbReference type="ARBA" id="ARBA00023163"/>
    </source>
</evidence>
<keyword evidence="2" id="KW-0805">Transcription regulation</keyword>
<evidence type="ECO:0000259" key="6">
    <source>
        <dbReference type="Pfam" id="PF08281"/>
    </source>
</evidence>
<keyword evidence="8" id="KW-1185">Reference proteome</keyword>
<comment type="similarity">
    <text evidence="1">Belongs to the sigma-70 factor family. ECF subfamily.</text>
</comment>
<comment type="caution">
    <text evidence="7">The sequence shown here is derived from an EMBL/GenBank/DDBJ whole genome shotgun (WGS) entry which is preliminary data.</text>
</comment>
<dbReference type="InterPro" id="IPR013249">
    <property type="entry name" value="RNA_pol_sigma70_r4_t2"/>
</dbReference>
<evidence type="ECO:0000313" key="8">
    <source>
        <dbReference type="Proteomes" id="UP001595923"/>
    </source>
</evidence>
<evidence type="ECO:0000259" key="5">
    <source>
        <dbReference type="Pfam" id="PF04542"/>
    </source>
</evidence>
<evidence type="ECO:0000313" key="7">
    <source>
        <dbReference type="EMBL" id="MFC4564039.1"/>
    </source>
</evidence>
<dbReference type="Gene3D" id="1.10.1740.10">
    <property type="match status" value="1"/>
</dbReference>
<evidence type="ECO:0000256" key="3">
    <source>
        <dbReference type="ARBA" id="ARBA00023082"/>
    </source>
</evidence>
<feature type="domain" description="RNA polymerase sigma factor 70 region 4 type 2" evidence="6">
    <location>
        <begin position="112"/>
        <end position="164"/>
    </location>
</feature>
<dbReference type="Pfam" id="PF08281">
    <property type="entry name" value="Sigma70_r4_2"/>
    <property type="match status" value="1"/>
</dbReference>
<sequence>MTKDEDPDADARGEFTRFFERHYDDVRRYAWRRVGPDRADDVAADTFAVAWRRRAKVPVDDPLPWLYAVARNTVLARGREERRRGEVLSTFGGAWEGASPAGDASQQVTEREAALSVLSRLKPGERELVMLVAWEGLDVRAAARVLGCTAATARVRLHRARKRITRLMERESATAVSGRGDMIPAGGLR</sequence>
<evidence type="ECO:0000256" key="2">
    <source>
        <dbReference type="ARBA" id="ARBA00023015"/>
    </source>
</evidence>
<dbReference type="SUPFAM" id="SSF88946">
    <property type="entry name" value="Sigma2 domain of RNA polymerase sigma factors"/>
    <property type="match status" value="1"/>
</dbReference>
<proteinExistence type="inferred from homology"/>
<feature type="domain" description="RNA polymerase sigma-70 region 2" evidence="5">
    <location>
        <begin position="18"/>
        <end position="83"/>
    </location>
</feature>
<dbReference type="SUPFAM" id="SSF88659">
    <property type="entry name" value="Sigma3 and sigma4 domains of RNA polymerase sigma factors"/>
    <property type="match status" value="1"/>
</dbReference>
<dbReference type="InterPro" id="IPR014284">
    <property type="entry name" value="RNA_pol_sigma-70_dom"/>
</dbReference>
<dbReference type="PANTHER" id="PTHR43133:SF25">
    <property type="entry name" value="RNA POLYMERASE SIGMA FACTOR RFAY-RELATED"/>
    <property type="match status" value="1"/>
</dbReference>
<accession>A0ABV9E0D5</accession>
<dbReference type="InterPro" id="IPR007627">
    <property type="entry name" value="RNA_pol_sigma70_r2"/>
</dbReference>
<dbReference type="InterPro" id="IPR013324">
    <property type="entry name" value="RNA_pol_sigma_r3/r4-like"/>
</dbReference>
<dbReference type="Proteomes" id="UP001595923">
    <property type="component" value="Unassembled WGS sequence"/>
</dbReference>
<organism evidence="7 8">
    <name type="scientific">Nocardiopsis mangrovi</name>
    <dbReference type="NCBI Taxonomy" id="1179818"/>
    <lineage>
        <taxon>Bacteria</taxon>
        <taxon>Bacillati</taxon>
        <taxon>Actinomycetota</taxon>
        <taxon>Actinomycetes</taxon>
        <taxon>Streptosporangiales</taxon>
        <taxon>Nocardiopsidaceae</taxon>
        <taxon>Nocardiopsis</taxon>
    </lineage>
</organism>
<keyword evidence="4" id="KW-0804">Transcription</keyword>
<gene>
    <name evidence="7" type="ORF">ACFO4E_19425</name>
</gene>
<keyword evidence="3" id="KW-0731">Sigma factor</keyword>